<gene>
    <name evidence="2" type="ORF">GMARGA_LOCUS19867</name>
</gene>
<evidence type="ECO:0000313" key="2">
    <source>
        <dbReference type="EMBL" id="CAG8782041.1"/>
    </source>
</evidence>
<evidence type="ECO:0000313" key="3">
    <source>
        <dbReference type="Proteomes" id="UP000789901"/>
    </source>
</evidence>
<keyword evidence="3" id="KW-1185">Reference proteome</keyword>
<reference evidence="2 3" key="1">
    <citation type="submission" date="2021-06" db="EMBL/GenBank/DDBJ databases">
        <authorList>
            <person name="Kallberg Y."/>
            <person name="Tangrot J."/>
            <person name="Rosling A."/>
        </authorList>
    </citation>
    <scope>NUCLEOTIDE SEQUENCE [LARGE SCALE GENOMIC DNA]</scope>
    <source>
        <strain evidence="2 3">120-4 pot B 10/14</strain>
    </source>
</reference>
<comment type="caution">
    <text evidence="2">The sequence shown here is derived from an EMBL/GenBank/DDBJ whole genome shotgun (WGS) entry which is preliminary data.</text>
</comment>
<evidence type="ECO:0000259" key="1">
    <source>
        <dbReference type="Pfam" id="PF13837"/>
    </source>
</evidence>
<feature type="domain" description="Myb/SANT-like DNA-binding" evidence="1">
    <location>
        <begin position="97"/>
        <end position="138"/>
    </location>
</feature>
<sequence>MHYEKLLLKASIDQLKIAQTKPIFPDFSCFEQTNLPNPTLNNSFILSSTSEDNDTNSDNKLWTDSAVKFAFIYIRKFSNYRKNKEKFFANAALHIGGKTSAQVRGKMQNLIKKYSEEKKEETGKGISKWAYFYLMNEIFGNRKNVRPESLIDSTGNDESSVQRKKKAKLNNNELAYIESIAAISESKMMSAE</sequence>
<dbReference type="InterPro" id="IPR044822">
    <property type="entry name" value="Myb_DNA-bind_4"/>
</dbReference>
<proteinExistence type="predicted"/>
<protein>
    <submittedName>
        <fullName evidence="2">3982_t:CDS:1</fullName>
    </submittedName>
</protein>
<dbReference type="EMBL" id="CAJVQB010016930">
    <property type="protein sequence ID" value="CAG8782041.1"/>
    <property type="molecule type" value="Genomic_DNA"/>
</dbReference>
<feature type="non-terminal residue" evidence="2">
    <location>
        <position position="192"/>
    </location>
</feature>
<name>A0ABN7VKK9_GIGMA</name>
<dbReference type="Proteomes" id="UP000789901">
    <property type="component" value="Unassembled WGS sequence"/>
</dbReference>
<dbReference type="Pfam" id="PF13837">
    <property type="entry name" value="Myb_DNA-bind_4"/>
    <property type="match status" value="1"/>
</dbReference>
<organism evidence="2 3">
    <name type="scientific">Gigaspora margarita</name>
    <dbReference type="NCBI Taxonomy" id="4874"/>
    <lineage>
        <taxon>Eukaryota</taxon>
        <taxon>Fungi</taxon>
        <taxon>Fungi incertae sedis</taxon>
        <taxon>Mucoromycota</taxon>
        <taxon>Glomeromycotina</taxon>
        <taxon>Glomeromycetes</taxon>
        <taxon>Diversisporales</taxon>
        <taxon>Gigasporaceae</taxon>
        <taxon>Gigaspora</taxon>
    </lineage>
</organism>
<accession>A0ABN7VKK9</accession>